<feature type="region of interest" description="Disordered" evidence="1">
    <location>
        <begin position="68"/>
        <end position="98"/>
    </location>
</feature>
<organism evidence="2 3">
    <name type="scientific">Mycena chlorophos</name>
    <name type="common">Agaric fungus</name>
    <name type="synonym">Agaricus chlorophos</name>
    <dbReference type="NCBI Taxonomy" id="658473"/>
    <lineage>
        <taxon>Eukaryota</taxon>
        <taxon>Fungi</taxon>
        <taxon>Dikarya</taxon>
        <taxon>Basidiomycota</taxon>
        <taxon>Agaricomycotina</taxon>
        <taxon>Agaricomycetes</taxon>
        <taxon>Agaricomycetidae</taxon>
        <taxon>Agaricales</taxon>
        <taxon>Marasmiineae</taxon>
        <taxon>Mycenaceae</taxon>
        <taxon>Mycena</taxon>
    </lineage>
</organism>
<feature type="compositionally biased region" description="Polar residues" evidence="1">
    <location>
        <begin position="81"/>
        <end position="90"/>
    </location>
</feature>
<evidence type="ECO:0000313" key="3">
    <source>
        <dbReference type="Proteomes" id="UP000815677"/>
    </source>
</evidence>
<feature type="compositionally biased region" description="Low complexity" evidence="1">
    <location>
        <begin position="276"/>
        <end position="297"/>
    </location>
</feature>
<protein>
    <submittedName>
        <fullName evidence="2">Uncharacterized protein</fullName>
    </submittedName>
</protein>
<feature type="compositionally biased region" description="Low complexity" evidence="1">
    <location>
        <begin position="156"/>
        <end position="167"/>
    </location>
</feature>
<sequence>MLSTLPPNAAPLHDVRSPFMTIIVHPPAEDDIPNPLVFEFHPEPLERDAEAPFASLDGALSQLRSEAHNAPLHRSGRDSVVLSNRQSSTGGDIGDETVRMGDVSDETIRDDIVEIVKVRRGAPEPEEAPKPKPKSLRSRAGSAFRSIKNLARGRTRSGSNSSSTSNNKPYAHDVFASSQSTQATFATMPSTGPNSPPLSRRGSMILTDLFRTPSSTHRYEPEETDYDDYDGSNIDRESIVRAPSPSQSSRKLSSIARRLSIISFRKPSSPRPSSPPTLSRDSTVPSTSSSSAPQTPTDETYPQAPPSPKDVSEDDGGEMRLDSLHFEALSFDADQF</sequence>
<evidence type="ECO:0000256" key="1">
    <source>
        <dbReference type="SAM" id="MobiDB-lite"/>
    </source>
</evidence>
<feature type="region of interest" description="Disordered" evidence="1">
    <location>
        <begin position="115"/>
        <end position="171"/>
    </location>
</feature>
<dbReference type="EMBL" id="DF850018">
    <property type="protein sequence ID" value="GAT61269.1"/>
    <property type="molecule type" value="Genomic_DNA"/>
</dbReference>
<proteinExistence type="predicted"/>
<evidence type="ECO:0000313" key="2">
    <source>
        <dbReference type="EMBL" id="GAT61269.1"/>
    </source>
</evidence>
<feature type="region of interest" description="Disordered" evidence="1">
    <location>
        <begin position="262"/>
        <end position="320"/>
    </location>
</feature>
<feature type="compositionally biased region" description="Basic and acidic residues" evidence="1">
    <location>
        <begin position="115"/>
        <end position="130"/>
    </location>
</feature>
<accession>A0ABQ0MDU0</accession>
<reference evidence="2" key="1">
    <citation type="submission" date="2014-09" db="EMBL/GenBank/DDBJ databases">
        <title>Genome sequence of the luminous mushroom Mycena chlorophos for searching fungal bioluminescence genes.</title>
        <authorList>
            <person name="Tanaka Y."/>
            <person name="Kasuga D."/>
            <person name="Oba Y."/>
            <person name="Hase S."/>
            <person name="Sato K."/>
            <person name="Oba Y."/>
            <person name="Sakakibara Y."/>
        </authorList>
    </citation>
    <scope>NUCLEOTIDE SEQUENCE</scope>
</reference>
<gene>
    <name evidence="2" type="ORF">MCHLO_17305</name>
</gene>
<dbReference type="Proteomes" id="UP000815677">
    <property type="component" value="Unassembled WGS sequence"/>
</dbReference>
<keyword evidence="3" id="KW-1185">Reference proteome</keyword>
<feature type="region of interest" description="Disordered" evidence="1">
    <location>
        <begin position="210"/>
        <end position="233"/>
    </location>
</feature>
<name>A0ABQ0MDU0_MYCCL</name>